<feature type="transmembrane region" description="Helical" evidence="1">
    <location>
        <begin position="172"/>
        <end position="191"/>
    </location>
</feature>
<dbReference type="AlphaFoldDB" id="A0A4R2R448"/>
<evidence type="ECO:0000256" key="1">
    <source>
        <dbReference type="SAM" id="Phobius"/>
    </source>
</evidence>
<sequence>MGCAECREHLSARLDGEDEFAFAIDVELHLDTCRDCRQWTEQIARITRITRASSEQSVPRLDTLAPPNPGRERLRLLLRVLLAVLAVGQLVIGTLQIVFGEAPPGEPGHTAFAHAGNMNAAWNIGLGIGFAWITYRTDRATGLLPTLTGCLAILTLLSVNDLLTGRALSGQLAVHSVALIGLVTVAALAMLHRRDAAEAEVEARYRSQTTVTSRNA</sequence>
<keyword evidence="4" id="KW-1185">Reference proteome</keyword>
<feature type="domain" description="Putative zinc-finger" evidence="2">
    <location>
        <begin position="3"/>
        <end position="37"/>
    </location>
</feature>
<keyword evidence="1" id="KW-0812">Transmembrane</keyword>
<protein>
    <submittedName>
        <fullName evidence="3">Putative anti-sigma-YlaC factor YlaD</fullName>
    </submittedName>
</protein>
<dbReference type="Pfam" id="PF13490">
    <property type="entry name" value="zf-HC2"/>
    <property type="match status" value="1"/>
</dbReference>
<reference evidence="3 4" key="1">
    <citation type="submission" date="2019-03" db="EMBL/GenBank/DDBJ databases">
        <title>Genomic Encyclopedia of Type Strains, Phase IV (KMG-IV): sequencing the most valuable type-strain genomes for metagenomic binning, comparative biology and taxonomic classification.</title>
        <authorList>
            <person name="Goeker M."/>
        </authorList>
    </citation>
    <scope>NUCLEOTIDE SEQUENCE [LARGE SCALE GENOMIC DNA]</scope>
    <source>
        <strain evidence="3 4">DSM 45765</strain>
    </source>
</reference>
<evidence type="ECO:0000313" key="4">
    <source>
        <dbReference type="Proteomes" id="UP000294911"/>
    </source>
</evidence>
<dbReference type="InterPro" id="IPR027383">
    <property type="entry name" value="Znf_put"/>
</dbReference>
<dbReference type="EMBL" id="SLXQ01000003">
    <property type="protein sequence ID" value="TCP54155.1"/>
    <property type="molecule type" value="Genomic_DNA"/>
</dbReference>
<keyword evidence="1" id="KW-1133">Transmembrane helix</keyword>
<proteinExistence type="predicted"/>
<accession>A0A4R2R448</accession>
<feature type="transmembrane region" description="Helical" evidence="1">
    <location>
        <begin position="76"/>
        <end position="99"/>
    </location>
</feature>
<gene>
    <name evidence="3" type="ORF">EV191_103196</name>
</gene>
<evidence type="ECO:0000259" key="2">
    <source>
        <dbReference type="Pfam" id="PF13490"/>
    </source>
</evidence>
<comment type="caution">
    <text evidence="3">The sequence shown here is derived from an EMBL/GenBank/DDBJ whole genome shotgun (WGS) entry which is preliminary data.</text>
</comment>
<organism evidence="3 4">
    <name type="scientific">Tamaricihabitans halophyticus</name>
    <dbReference type="NCBI Taxonomy" id="1262583"/>
    <lineage>
        <taxon>Bacteria</taxon>
        <taxon>Bacillati</taxon>
        <taxon>Actinomycetota</taxon>
        <taxon>Actinomycetes</taxon>
        <taxon>Pseudonocardiales</taxon>
        <taxon>Pseudonocardiaceae</taxon>
        <taxon>Tamaricihabitans</taxon>
    </lineage>
</organism>
<feature type="transmembrane region" description="Helical" evidence="1">
    <location>
        <begin position="119"/>
        <end position="135"/>
    </location>
</feature>
<dbReference type="Proteomes" id="UP000294911">
    <property type="component" value="Unassembled WGS sequence"/>
</dbReference>
<dbReference type="OrthoDB" id="5197868at2"/>
<feature type="transmembrane region" description="Helical" evidence="1">
    <location>
        <begin position="142"/>
        <end position="160"/>
    </location>
</feature>
<dbReference type="RefSeq" id="WP_132876923.1">
    <property type="nucleotide sequence ID" value="NZ_SLXQ01000003.1"/>
</dbReference>
<name>A0A4R2R448_9PSEU</name>
<keyword evidence="1" id="KW-0472">Membrane</keyword>
<evidence type="ECO:0000313" key="3">
    <source>
        <dbReference type="EMBL" id="TCP54155.1"/>
    </source>
</evidence>